<dbReference type="RefSeq" id="XP_026602795.1">
    <property type="nucleotide sequence ID" value="XM_026748491.1"/>
</dbReference>
<organism evidence="2 3">
    <name type="scientific">Aspergillus mulundensis</name>
    <dbReference type="NCBI Taxonomy" id="1810919"/>
    <lineage>
        <taxon>Eukaryota</taxon>
        <taxon>Fungi</taxon>
        <taxon>Dikarya</taxon>
        <taxon>Ascomycota</taxon>
        <taxon>Pezizomycotina</taxon>
        <taxon>Eurotiomycetes</taxon>
        <taxon>Eurotiomycetidae</taxon>
        <taxon>Eurotiales</taxon>
        <taxon>Aspergillaceae</taxon>
        <taxon>Aspergillus</taxon>
        <taxon>Aspergillus subgen. Nidulantes</taxon>
    </lineage>
</organism>
<dbReference type="GeneID" id="38116845"/>
<evidence type="ECO:0000313" key="2">
    <source>
        <dbReference type="EMBL" id="RDW76483.1"/>
    </source>
</evidence>
<evidence type="ECO:0000256" key="1">
    <source>
        <dbReference type="SAM" id="MobiDB-lite"/>
    </source>
</evidence>
<dbReference type="EMBL" id="PVWQ01000007">
    <property type="protein sequence ID" value="RDW76483.1"/>
    <property type="molecule type" value="Genomic_DNA"/>
</dbReference>
<comment type="caution">
    <text evidence="2">The sequence shown here is derived from an EMBL/GenBank/DDBJ whole genome shotgun (WGS) entry which is preliminary data.</text>
</comment>
<sequence>MNSAAKEKKRAADRETQRHNRARTKAYIASLEKTIQDLAASNGDASLGHQLAQQQEQINHLQQTLRKIVNLAQDGAGSLPPSAIPERSSQHTRDATSQPTCEEGTPAASAIMDAPPGANNNNGFFGIDLSCLDRERNYLAVLGNALSLAQYFASEVSGGNNDNNNHTLTPVSDDDDFCIRAVVDGWKAATARFEADVVWSLLRTLDEGLYCTRTDPVTRIGLLRIMRSMLLHRIGVAREVPPLPDYMLTTPQFRDHWIFNGTEYVDEKCAALFSTRIWFEWPFELRDVYHKQVMTDTLSFSAEFERRYHDLNSWHLNSGTEWLEWSLEACQMRLEELQPPALK</sequence>
<dbReference type="Gene3D" id="1.20.5.170">
    <property type="match status" value="1"/>
</dbReference>
<gene>
    <name evidence="2" type="ORF">DSM5745_06475</name>
</gene>
<dbReference type="AlphaFoldDB" id="A0A3D8RQX9"/>
<protein>
    <recommendedName>
        <fullName evidence="4">BZIP domain-containing protein</fullName>
    </recommendedName>
</protein>
<dbReference type="CDD" id="cd14688">
    <property type="entry name" value="bZIP_YAP"/>
    <property type="match status" value="1"/>
</dbReference>
<feature type="region of interest" description="Disordered" evidence="1">
    <location>
        <begin position="1"/>
        <end position="23"/>
    </location>
</feature>
<accession>A0A3D8RQX9</accession>
<dbReference type="OrthoDB" id="5086080at2759"/>
<dbReference type="PANTHER" id="PTHR37012">
    <property type="entry name" value="B-ZIP TRANSCRIPTION FACTOR (EUROFUNG)-RELATED"/>
    <property type="match status" value="1"/>
</dbReference>
<evidence type="ECO:0008006" key="4">
    <source>
        <dbReference type="Google" id="ProtNLM"/>
    </source>
</evidence>
<dbReference type="Proteomes" id="UP000256690">
    <property type="component" value="Unassembled WGS sequence"/>
</dbReference>
<name>A0A3D8RQX9_9EURO</name>
<reference evidence="2 3" key="1">
    <citation type="journal article" date="2018" name="IMA Fungus">
        <title>IMA Genome-F 9: Draft genome sequence of Annulohypoxylon stygium, Aspergillus mulundensis, Berkeleyomyces basicola (syn. Thielaviopsis basicola), Ceratocystis smalleyi, two Cercospora beticola strains, Coleophoma cylindrospora, Fusarium fracticaudum, Phialophora cf. hyalina, and Morchella septimelata.</title>
        <authorList>
            <person name="Wingfield B.D."/>
            <person name="Bills G.F."/>
            <person name="Dong Y."/>
            <person name="Huang W."/>
            <person name="Nel W.J."/>
            <person name="Swalarsk-Parry B.S."/>
            <person name="Vaghefi N."/>
            <person name="Wilken P.M."/>
            <person name="An Z."/>
            <person name="de Beer Z.W."/>
            <person name="De Vos L."/>
            <person name="Chen L."/>
            <person name="Duong T.A."/>
            <person name="Gao Y."/>
            <person name="Hammerbacher A."/>
            <person name="Kikkert J.R."/>
            <person name="Li Y."/>
            <person name="Li H."/>
            <person name="Li K."/>
            <person name="Li Q."/>
            <person name="Liu X."/>
            <person name="Ma X."/>
            <person name="Naidoo K."/>
            <person name="Pethybridge S.J."/>
            <person name="Sun J."/>
            <person name="Steenkamp E.T."/>
            <person name="van der Nest M.A."/>
            <person name="van Wyk S."/>
            <person name="Wingfield M.J."/>
            <person name="Xiong C."/>
            <person name="Yue Q."/>
            <person name="Zhang X."/>
        </authorList>
    </citation>
    <scope>NUCLEOTIDE SEQUENCE [LARGE SCALE GENOMIC DNA]</scope>
    <source>
        <strain evidence="2 3">DSM 5745</strain>
    </source>
</reference>
<feature type="region of interest" description="Disordered" evidence="1">
    <location>
        <begin position="74"/>
        <end position="115"/>
    </location>
</feature>
<proteinExistence type="predicted"/>
<keyword evidence="3" id="KW-1185">Reference proteome</keyword>
<evidence type="ECO:0000313" key="3">
    <source>
        <dbReference type="Proteomes" id="UP000256690"/>
    </source>
</evidence>